<feature type="region of interest" description="Disordered" evidence="1">
    <location>
        <begin position="53"/>
        <end position="120"/>
    </location>
</feature>
<evidence type="ECO:0000256" key="1">
    <source>
        <dbReference type="SAM" id="MobiDB-lite"/>
    </source>
</evidence>
<dbReference type="EMBL" id="JACEIK010006930">
    <property type="protein sequence ID" value="MCE3049484.1"/>
    <property type="molecule type" value="Genomic_DNA"/>
</dbReference>
<evidence type="ECO:0000313" key="2">
    <source>
        <dbReference type="EMBL" id="MCE3049484.1"/>
    </source>
</evidence>
<proteinExistence type="predicted"/>
<protein>
    <submittedName>
        <fullName evidence="2">Uncharacterized protein</fullName>
    </submittedName>
</protein>
<reference evidence="2 3" key="1">
    <citation type="journal article" date="2021" name="BMC Genomics">
        <title>Datura genome reveals duplications of psychoactive alkaloid biosynthetic genes and high mutation rate following tissue culture.</title>
        <authorList>
            <person name="Rajewski A."/>
            <person name="Carter-House D."/>
            <person name="Stajich J."/>
            <person name="Litt A."/>
        </authorList>
    </citation>
    <scope>NUCLEOTIDE SEQUENCE [LARGE SCALE GENOMIC DNA]</scope>
    <source>
        <strain evidence="2">AR-01</strain>
    </source>
</reference>
<dbReference type="Proteomes" id="UP000823775">
    <property type="component" value="Unassembled WGS sequence"/>
</dbReference>
<feature type="compositionally biased region" description="Polar residues" evidence="1">
    <location>
        <begin position="128"/>
        <end position="142"/>
    </location>
</feature>
<feature type="compositionally biased region" description="Basic and acidic residues" evidence="1">
    <location>
        <begin position="53"/>
        <end position="90"/>
    </location>
</feature>
<organism evidence="2 3">
    <name type="scientific">Datura stramonium</name>
    <name type="common">Jimsonweed</name>
    <name type="synonym">Common thornapple</name>
    <dbReference type="NCBI Taxonomy" id="4076"/>
    <lineage>
        <taxon>Eukaryota</taxon>
        <taxon>Viridiplantae</taxon>
        <taxon>Streptophyta</taxon>
        <taxon>Embryophyta</taxon>
        <taxon>Tracheophyta</taxon>
        <taxon>Spermatophyta</taxon>
        <taxon>Magnoliopsida</taxon>
        <taxon>eudicotyledons</taxon>
        <taxon>Gunneridae</taxon>
        <taxon>Pentapetalae</taxon>
        <taxon>asterids</taxon>
        <taxon>lamiids</taxon>
        <taxon>Solanales</taxon>
        <taxon>Solanaceae</taxon>
        <taxon>Solanoideae</taxon>
        <taxon>Datureae</taxon>
        <taxon>Datura</taxon>
    </lineage>
</organism>
<evidence type="ECO:0000313" key="3">
    <source>
        <dbReference type="Proteomes" id="UP000823775"/>
    </source>
</evidence>
<feature type="compositionally biased region" description="Polar residues" evidence="1">
    <location>
        <begin position="106"/>
        <end position="115"/>
    </location>
</feature>
<gene>
    <name evidence="2" type="ORF">HAX54_045002</name>
</gene>
<name>A0ABS8WHJ5_DATST</name>
<sequence>MAESDAEYNEEVNFLNLQKNLKTLSQKEWRLLENVLIDAYYDIVSEKDTLDAELDQSERSIPGERPGEQAKQSDHAGQDSSVELKPDRQEPGTPSGTSRNDHQWDVATNNPNYSQKEGHNNEEALDTTTPINQQRQDSSVPRVSNWKHKASHPLDNIISSLDQSITTRSGFGNQNPDNLILDTPISSNTPHSPTHTGTKNSLSLNIPVVRSEGTSMQHPFTEEDVSVIPVNLNEAPNLISQEINEMVQPNGVEEQGTGVVCVTPVAVLEIIEAQAKEGSNLSNETLFEGSLLESNEGTSNILKNEEEIIEEFITTMDTRFSEIGEKTPPAEWREYETTGEKGS</sequence>
<feature type="region of interest" description="Disordered" evidence="1">
    <location>
        <begin position="128"/>
        <end position="147"/>
    </location>
</feature>
<keyword evidence="3" id="KW-1185">Reference proteome</keyword>
<accession>A0ABS8WHJ5</accession>
<comment type="caution">
    <text evidence="2">The sequence shown here is derived from an EMBL/GenBank/DDBJ whole genome shotgun (WGS) entry which is preliminary data.</text>
</comment>